<evidence type="ECO:0008006" key="4">
    <source>
        <dbReference type="Google" id="ProtNLM"/>
    </source>
</evidence>
<evidence type="ECO:0000313" key="2">
    <source>
        <dbReference type="EMBL" id="SIS83403.1"/>
    </source>
</evidence>
<evidence type="ECO:0000256" key="1">
    <source>
        <dbReference type="SAM" id="SignalP"/>
    </source>
</evidence>
<accession>A0A1N7MBG6</accession>
<dbReference type="Gene3D" id="3.40.50.1820">
    <property type="entry name" value="alpha/beta hydrolase"/>
    <property type="match status" value="1"/>
</dbReference>
<evidence type="ECO:0000313" key="3">
    <source>
        <dbReference type="Proteomes" id="UP000185678"/>
    </source>
</evidence>
<sequence length="325" mass="34370">MVFSVVRRVAIPCLLAGLVAVTSTATAQQIQWGGDATTSGLQELARFAASQYQRIESGSRAALANERGYGTCDMRAEALQLALPDAARLADLNRDLYFHSFDGQMWQKGVTIDSAEIQPGLRITVYRDPASDGYAELYPPLNGHAAVLIFRGTQITSANDIMANIAQFTGSIPPKYIWAASLAAQAARELNGAPLILSGHSLGGGLAMYAGLKNRLPAVTFNPAGLSRAAFNGLSDSDIIQAGERTTTYISRSGSNVDPVAALSLAGDSIILGQRYVIDLGSLASPLQIHDVGVLANQLQKMEKSAASLPPDQLCELDLGARPVQ</sequence>
<feature type="signal peptide" evidence="1">
    <location>
        <begin position="1"/>
        <end position="27"/>
    </location>
</feature>
<keyword evidence="3" id="KW-1185">Reference proteome</keyword>
<dbReference type="STRING" id="80876.SAMN05421779_1049"/>
<dbReference type="SUPFAM" id="SSF53474">
    <property type="entry name" value="alpha/beta-Hydrolases"/>
    <property type="match status" value="1"/>
</dbReference>
<dbReference type="InterPro" id="IPR029058">
    <property type="entry name" value="AB_hydrolase_fold"/>
</dbReference>
<keyword evidence="1" id="KW-0732">Signal</keyword>
<proteinExistence type="predicted"/>
<gene>
    <name evidence="2" type="ORF">SAMN05421779_1049</name>
</gene>
<name>A0A1N7MBG6_9PROT</name>
<dbReference type="EMBL" id="FTOA01000004">
    <property type="protein sequence ID" value="SIS83403.1"/>
    <property type="molecule type" value="Genomic_DNA"/>
</dbReference>
<dbReference type="Pfam" id="PF26363">
    <property type="entry name" value="Phospholipase-like"/>
    <property type="match status" value="1"/>
</dbReference>
<dbReference type="Proteomes" id="UP000185678">
    <property type="component" value="Unassembled WGS sequence"/>
</dbReference>
<organism evidence="2 3">
    <name type="scientific">Insolitispirillum peregrinum</name>
    <dbReference type="NCBI Taxonomy" id="80876"/>
    <lineage>
        <taxon>Bacteria</taxon>
        <taxon>Pseudomonadati</taxon>
        <taxon>Pseudomonadota</taxon>
        <taxon>Alphaproteobacteria</taxon>
        <taxon>Rhodospirillales</taxon>
        <taxon>Novispirillaceae</taxon>
        <taxon>Insolitispirillum</taxon>
    </lineage>
</organism>
<reference evidence="2 3" key="1">
    <citation type="submission" date="2017-01" db="EMBL/GenBank/DDBJ databases">
        <authorList>
            <person name="Mah S.A."/>
            <person name="Swanson W.J."/>
            <person name="Moy G.W."/>
            <person name="Vacquier V.D."/>
        </authorList>
    </citation>
    <scope>NUCLEOTIDE SEQUENCE [LARGE SCALE GENOMIC DNA]</scope>
    <source>
        <strain evidence="2 3">DSM 11589</strain>
    </source>
</reference>
<dbReference type="RefSeq" id="WP_076400482.1">
    <property type="nucleotide sequence ID" value="NZ_FTOA01000004.1"/>
</dbReference>
<dbReference type="AlphaFoldDB" id="A0A1N7MBG6"/>
<protein>
    <recommendedName>
        <fullName evidence="4">Lipase (Class 3)</fullName>
    </recommendedName>
</protein>
<feature type="chain" id="PRO_5012297777" description="Lipase (Class 3)" evidence="1">
    <location>
        <begin position="28"/>
        <end position="325"/>
    </location>
</feature>